<sequence>MSSTSLETPRGYTTTDTRLKQDQLNRRCDQMHPAHRMLSGHCNASDRDGVRQAQDAITCLNGNLDGDLWCARKRDAQMALRLLLDRRLSSH</sequence>
<comment type="caution">
    <text evidence="2">The sequence shown here is derived from an EMBL/GenBank/DDBJ whole genome shotgun (WGS) entry which is preliminary data.</text>
</comment>
<keyword evidence="3" id="KW-1185">Reference proteome</keyword>
<name>A0A9W7WC58_TRIRA</name>
<dbReference type="AlphaFoldDB" id="A0A9W7WC58"/>
<feature type="compositionally biased region" description="Polar residues" evidence="1">
    <location>
        <begin position="1"/>
        <end position="16"/>
    </location>
</feature>
<organism evidence="2 3">
    <name type="scientific">Triplophysa rosa</name>
    <name type="common">Cave loach</name>
    <dbReference type="NCBI Taxonomy" id="992332"/>
    <lineage>
        <taxon>Eukaryota</taxon>
        <taxon>Metazoa</taxon>
        <taxon>Chordata</taxon>
        <taxon>Craniata</taxon>
        <taxon>Vertebrata</taxon>
        <taxon>Euteleostomi</taxon>
        <taxon>Actinopterygii</taxon>
        <taxon>Neopterygii</taxon>
        <taxon>Teleostei</taxon>
        <taxon>Ostariophysi</taxon>
        <taxon>Cypriniformes</taxon>
        <taxon>Nemacheilidae</taxon>
        <taxon>Triplophysa</taxon>
    </lineage>
</organism>
<accession>A0A9W7WC58</accession>
<protein>
    <submittedName>
        <fullName evidence="2">Uncharacterized protein</fullName>
    </submittedName>
</protein>
<gene>
    <name evidence="2" type="ORF">IRJ41_001208</name>
</gene>
<evidence type="ECO:0000313" key="2">
    <source>
        <dbReference type="EMBL" id="KAI7795602.1"/>
    </source>
</evidence>
<evidence type="ECO:0000256" key="1">
    <source>
        <dbReference type="SAM" id="MobiDB-lite"/>
    </source>
</evidence>
<proteinExistence type="predicted"/>
<reference evidence="2" key="1">
    <citation type="submission" date="2021-02" db="EMBL/GenBank/DDBJ databases">
        <title>Comparative genomics reveals that relaxation of natural selection precedes convergent phenotypic evolution of cavefish.</title>
        <authorList>
            <person name="Peng Z."/>
        </authorList>
    </citation>
    <scope>NUCLEOTIDE SEQUENCE</scope>
    <source>
        <tissue evidence="2">Muscle</tissue>
    </source>
</reference>
<dbReference type="Proteomes" id="UP001059041">
    <property type="component" value="Linkage Group LG19"/>
</dbReference>
<dbReference type="EMBL" id="JAFHDT010000019">
    <property type="protein sequence ID" value="KAI7795602.1"/>
    <property type="molecule type" value="Genomic_DNA"/>
</dbReference>
<evidence type="ECO:0000313" key="3">
    <source>
        <dbReference type="Proteomes" id="UP001059041"/>
    </source>
</evidence>
<feature type="region of interest" description="Disordered" evidence="1">
    <location>
        <begin position="1"/>
        <end position="22"/>
    </location>
</feature>